<dbReference type="AlphaFoldDB" id="A0A1A9HZE8"/>
<dbReference type="RefSeq" id="WP_067751164.1">
    <property type="nucleotide sequence ID" value="NZ_CP015772.1"/>
</dbReference>
<dbReference type="GO" id="GO:0000162">
    <property type="term" value="P:L-tryptophan biosynthetic process"/>
    <property type="evidence" value="ECO:0007669"/>
    <property type="project" value="UniProtKB-UniRule"/>
</dbReference>
<evidence type="ECO:0000256" key="7">
    <source>
        <dbReference type="ARBA" id="ARBA00023141"/>
    </source>
</evidence>
<dbReference type="Proteomes" id="UP000077667">
    <property type="component" value="Chromosome"/>
</dbReference>
<evidence type="ECO:0000256" key="2">
    <source>
        <dbReference type="ARBA" id="ARBA00004664"/>
    </source>
</evidence>
<evidence type="ECO:0000256" key="8">
    <source>
        <dbReference type="ARBA" id="ARBA00023235"/>
    </source>
</evidence>
<comment type="pathway">
    <text evidence="2 9">Amino-acid biosynthesis; L-tryptophan biosynthesis; L-tryptophan from chorismate: step 3/5.</text>
</comment>
<protein>
    <recommendedName>
        <fullName evidence="4 9">N-(5'-phosphoribosyl)anthranilate isomerase</fullName>
        <shortName evidence="9">PRAI</shortName>
        <ecNumber evidence="3 9">5.3.1.24</ecNumber>
    </recommendedName>
</protein>
<comment type="catalytic activity">
    <reaction evidence="1 9">
        <text>N-(5-phospho-beta-D-ribosyl)anthranilate = 1-(2-carboxyphenylamino)-1-deoxy-D-ribulose 5-phosphate</text>
        <dbReference type="Rhea" id="RHEA:21540"/>
        <dbReference type="ChEBI" id="CHEBI:18277"/>
        <dbReference type="ChEBI" id="CHEBI:58613"/>
        <dbReference type="EC" id="5.3.1.24"/>
    </reaction>
</comment>
<dbReference type="EMBL" id="CP015772">
    <property type="protein sequence ID" value="ANH79841.1"/>
    <property type="molecule type" value="Genomic_DNA"/>
</dbReference>
<comment type="similarity">
    <text evidence="9">Belongs to the TrpF family.</text>
</comment>
<evidence type="ECO:0000256" key="9">
    <source>
        <dbReference type="HAMAP-Rule" id="MF_00135"/>
    </source>
</evidence>
<evidence type="ECO:0000256" key="5">
    <source>
        <dbReference type="ARBA" id="ARBA00022605"/>
    </source>
</evidence>
<dbReference type="UniPathway" id="UPA00035">
    <property type="reaction ID" value="UER00042"/>
</dbReference>
<dbReference type="CDD" id="cd00405">
    <property type="entry name" value="PRAI"/>
    <property type="match status" value="1"/>
</dbReference>
<dbReference type="Gene3D" id="3.20.20.70">
    <property type="entry name" value="Aldolase class I"/>
    <property type="match status" value="1"/>
</dbReference>
<dbReference type="PANTHER" id="PTHR42894">
    <property type="entry name" value="N-(5'-PHOSPHORIBOSYL)ANTHRANILATE ISOMERASE"/>
    <property type="match status" value="1"/>
</dbReference>
<keyword evidence="8 9" id="KW-0413">Isomerase</keyword>
<dbReference type="STRING" id="1176587.A8C56_01605"/>
<keyword evidence="6 9" id="KW-0822">Tryptophan biosynthesis</keyword>
<sequence>MNKTLVKVCGITELAQAEQLRNLGVDYAGFIFYAPSPRYMVGKIEPAALRRLKGIQKVGVFVNAAANEIEEAVEAYGLDAVQLHGEETPAQAGSLNARIQVIKAFRISGDEEVKTLTGPYAAAVTAFLFDTKAKAYGGTGQQFDWSVLKTAQFSRPFFLSGGIGPDDVAAVKAFLTENKVYALDVNSKFETAQGIKDLALIQQFLNGLKGL</sequence>
<evidence type="ECO:0000256" key="6">
    <source>
        <dbReference type="ARBA" id="ARBA00022822"/>
    </source>
</evidence>
<evidence type="ECO:0000256" key="3">
    <source>
        <dbReference type="ARBA" id="ARBA00012572"/>
    </source>
</evidence>
<accession>A0A1A9HZE8</accession>
<dbReference type="Pfam" id="PF00697">
    <property type="entry name" value="PRAI"/>
    <property type="match status" value="1"/>
</dbReference>
<dbReference type="InterPro" id="IPR001240">
    <property type="entry name" value="PRAI_dom"/>
</dbReference>
<dbReference type="InterPro" id="IPR011060">
    <property type="entry name" value="RibuloseP-bd_barrel"/>
</dbReference>
<dbReference type="EC" id="5.3.1.24" evidence="3 9"/>
<evidence type="ECO:0000256" key="1">
    <source>
        <dbReference type="ARBA" id="ARBA00001164"/>
    </source>
</evidence>
<keyword evidence="12" id="KW-1185">Reference proteome</keyword>
<evidence type="ECO:0000313" key="12">
    <source>
        <dbReference type="Proteomes" id="UP000077667"/>
    </source>
</evidence>
<dbReference type="HAMAP" id="MF_00135">
    <property type="entry name" value="PRAI"/>
    <property type="match status" value="1"/>
</dbReference>
<evidence type="ECO:0000256" key="4">
    <source>
        <dbReference type="ARBA" id="ARBA00022272"/>
    </source>
</evidence>
<dbReference type="PANTHER" id="PTHR42894:SF1">
    <property type="entry name" value="N-(5'-PHOSPHORIBOSYL)ANTHRANILATE ISOMERASE"/>
    <property type="match status" value="1"/>
</dbReference>
<dbReference type="InterPro" id="IPR013785">
    <property type="entry name" value="Aldolase_TIM"/>
</dbReference>
<dbReference type="KEGG" id="nia:A8C56_01605"/>
<reference evidence="11 12" key="1">
    <citation type="submission" date="2016-05" db="EMBL/GenBank/DDBJ databases">
        <title>Niabella ginsenosidivorans BS26 whole genome sequencing.</title>
        <authorList>
            <person name="Im W.T."/>
            <person name="Siddiqi M.Z."/>
        </authorList>
    </citation>
    <scope>NUCLEOTIDE SEQUENCE [LARGE SCALE GENOMIC DNA]</scope>
    <source>
        <strain evidence="11 12">BS26</strain>
    </source>
</reference>
<evidence type="ECO:0000259" key="10">
    <source>
        <dbReference type="Pfam" id="PF00697"/>
    </source>
</evidence>
<gene>
    <name evidence="9" type="primary">trpF</name>
    <name evidence="11" type="ORF">A8C56_01605</name>
</gene>
<evidence type="ECO:0000313" key="11">
    <source>
        <dbReference type="EMBL" id="ANH79841.1"/>
    </source>
</evidence>
<dbReference type="SUPFAM" id="SSF51366">
    <property type="entry name" value="Ribulose-phoshate binding barrel"/>
    <property type="match status" value="1"/>
</dbReference>
<name>A0A1A9HZE8_9BACT</name>
<feature type="domain" description="N-(5'phosphoribosyl) anthranilate isomerase (PRAI)" evidence="10">
    <location>
        <begin position="6"/>
        <end position="206"/>
    </location>
</feature>
<dbReference type="InterPro" id="IPR044643">
    <property type="entry name" value="TrpF_fam"/>
</dbReference>
<keyword evidence="7 9" id="KW-0057">Aromatic amino acid biosynthesis</keyword>
<keyword evidence="5 9" id="KW-0028">Amino-acid biosynthesis</keyword>
<proteinExistence type="inferred from homology"/>
<organism evidence="11 12">
    <name type="scientific">Niabella ginsenosidivorans</name>
    <dbReference type="NCBI Taxonomy" id="1176587"/>
    <lineage>
        <taxon>Bacteria</taxon>
        <taxon>Pseudomonadati</taxon>
        <taxon>Bacteroidota</taxon>
        <taxon>Chitinophagia</taxon>
        <taxon>Chitinophagales</taxon>
        <taxon>Chitinophagaceae</taxon>
        <taxon>Niabella</taxon>
    </lineage>
</organism>
<dbReference type="GO" id="GO:0004640">
    <property type="term" value="F:phosphoribosylanthranilate isomerase activity"/>
    <property type="evidence" value="ECO:0007669"/>
    <property type="project" value="UniProtKB-UniRule"/>
</dbReference>